<name>A0A8S5P1D9_9CAUD</name>
<protein>
    <submittedName>
        <fullName evidence="1">Uncharacterized protein</fullName>
    </submittedName>
</protein>
<evidence type="ECO:0000313" key="1">
    <source>
        <dbReference type="EMBL" id="DAE00275.1"/>
    </source>
</evidence>
<dbReference type="EMBL" id="BK015301">
    <property type="protein sequence ID" value="DAE00275.1"/>
    <property type="molecule type" value="Genomic_DNA"/>
</dbReference>
<sequence length="55" mass="5941">MISMLPLNENQQASLNKRISEQTELGVALMLLKQAMVTGKDCNVPAETLAKLGVV</sequence>
<accession>A0A8S5P1D9</accession>
<proteinExistence type="predicted"/>
<organism evidence="1">
    <name type="scientific">Myoviridae sp. ctLnO19</name>
    <dbReference type="NCBI Taxonomy" id="2825085"/>
    <lineage>
        <taxon>Viruses</taxon>
        <taxon>Duplodnaviria</taxon>
        <taxon>Heunggongvirae</taxon>
        <taxon>Uroviricota</taxon>
        <taxon>Caudoviricetes</taxon>
    </lineage>
</organism>
<reference evidence="1" key="1">
    <citation type="journal article" date="2021" name="Proc. Natl. Acad. Sci. U.S.A.">
        <title>A Catalog of Tens of Thousands of Viruses from Human Metagenomes Reveals Hidden Associations with Chronic Diseases.</title>
        <authorList>
            <person name="Tisza M.J."/>
            <person name="Buck C.B."/>
        </authorList>
    </citation>
    <scope>NUCLEOTIDE SEQUENCE</scope>
    <source>
        <strain evidence="1">CtLnO19</strain>
    </source>
</reference>